<dbReference type="Gramene" id="Pp3c7_19250V3.2">
    <property type="protein sequence ID" value="PAC:32923176.CDS.1"/>
    <property type="gene ID" value="Pp3c7_19250"/>
</dbReference>
<organism evidence="1">
    <name type="scientific">Physcomitrium patens</name>
    <name type="common">Spreading-leaved earth moss</name>
    <name type="synonym">Physcomitrella patens</name>
    <dbReference type="NCBI Taxonomy" id="3218"/>
    <lineage>
        <taxon>Eukaryota</taxon>
        <taxon>Viridiplantae</taxon>
        <taxon>Streptophyta</taxon>
        <taxon>Embryophyta</taxon>
        <taxon>Bryophyta</taxon>
        <taxon>Bryophytina</taxon>
        <taxon>Bryopsida</taxon>
        <taxon>Funariidae</taxon>
        <taxon>Funariales</taxon>
        <taxon>Funariaceae</taxon>
        <taxon>Physcomitrium</taxon>
    </lineage>
</organism>
<gene>
    <name evidence="1" type="ORF">PHYPA_010569</name>
</gene>
<dbReference type="EMBL" id="ABEU02000007">
    <property type="protein sequence ID" value="PNR51382.1"/>
    <property type="molecule type" value="Genomic_DNA"/>
</dbReference>
<evidence type="ECO:0000313" key="3">
    <source>
        <dbReference type="Proteomes" id="UP000006727"/>
    </source>
</evidence>
<keyword evidence="3" id="KW-1185">Reference proteome</keyword>
<reference evidence="1 3" key="2">
    <citation type="journal article" date="2018" name="Plant J.">
        <title>The Physcomitrella patens chromosome-scale assembly reveals moss genome structure and evolution.</title>
        <authorList>
            <person name="Lang D."/>
            <person name="Ullrich K.K."/>
            <person name="Murat F."/>
            <person name="Fuchs J."/>
            <person name="Jenkins J."/>
            <person name="Haas F.B."/>
            <person name="Piednoel M."/>
            <person name="Gundlach H."/>
            <person name="Van Bel M."/>
            <person name="Meyberg R."/>
            <person name="Vives C."/>
            <person name="Morata J."/>
            <person name="Symeonidi A."/>
            <person name="Hiss M."/>
            <person name="Muchero W."/>
            <person name="Kamisugi Y."/>
            <person name="Saleh O."/>
            <person name="Blanc G."/>
            <person name="Decker E.L."/>
            <person name="van Gessel N."/>
            <person name="Grimwood J."/>
            <person name="Hayes R.D."/>
            <person name="Graham S.W."/>
            <person name="Gunter L.E."/>
            <person name="McDaniel S.F."/>
            <person name="Hoernstein S.N.W."/>
            <person name="Larsson A."/>
            <person name="Li F.W."/>
            <person name="Perroud P.F."/>
            <person name="Phillips J."/>
            <person name="Ranjan P."/>
            <person name="Rokshar D.S."/>
            <person name="Rothfels C.J."/>
            <person name="Schneider L."/>
            <person name="Shu S."/>
            <person name="Stevenson D.W."/>
            <person name="Thummler F."/>
            <person name="Tillich M."/>
            <person name="Villarreal Aguilar J.C."/>
            <person name="Widiez T."/>
            <person name="Wong G.K."/>
            <person name="Wymore A."/>
            <person name="Zhang Y."/>
            <person name="Zimmer A.D."/>
            <person name="Quatrano R.S."/>
            <person name="Mayer K.F.X."/>
            <person name="Goodstein D."/>
            <person name="Casacuberta J.M."/>
            <person name="Vandepoele K."/>
            <person name="Reski R."/>
            <person name="Cuming A.C."/>
            <person name="Tuskan G.A."/>
            <person name="Maumus F."/>
            <person name="Salse J."/>
            <person name="Schmutz J."/>
            <person name="Rensing S.A."/>
        </authorList>
    </citation>
    <scope>NUCLEOTIDE SEQUENCE [LARGE SCALE GENOMIC DNA]</scope>
    <source>
        <strain evidence="2 3">cv. Gransden 2004</strain>
    </source>
</reference>
<dbReference type="Gramene" id="Pp3c7_19250V3.1">
    <property type="protein sequence ID" value="PAC:32923175.CDS.1"/>
    <property type="gene ID" value="Pp3c7_19250"/>
</dbReference>
<proteinExistence type="predicted"/>
<dbReference type="InParanoid" id="A0A2K1KC78"/>
<dbReference type="Proteomes" id="UP000006727">
    <property type="component" value="Chromosome 7"/>
</dbReference>
<reference evidence="1 3" key="1">
    <citation type="journal article" date="2008" name="Science">
        <title>The Physcomitrella genome reveals evolutionary insights into the conquest of land by plants.</title>
        <authorList>
            <person name="Rensing S."/>
            <person name="Lang D."/>
            <person name="Zimmer A."/>
            <person name="Terry A."/>
            <person name="Salamov A."/>
            <person name="Shapiro H."/>
            <person name="Nishiyama T."/>
            <person name="Perroud P.-F."/>
            <person name="Lindquist E."/>
            <person name="Kamisugi Y."/>
            <person name="Tanahashi T."/>
            <person name="Sakakibara K."/>
            <person name="Fujita T."/>
            <person name="Oishi K."/>
            <person name="Shin-I T."/>
            <person name="Kuroki Y."/>
            <person name="Toyoda A."/>
            <person name="Suzuki Y."/>
            <person name="Hashimoto A."/>
            <person name="Yamaguchi K."/>
            <person name="Sugano A."/>
            <person name="Kohara Y."/>
            <person name="Fujiyama A."/>
            <person name="Anterola A."/>
            <person name="Aoki S."/>
            <person name="Ashton N."/>
            <person name="Barbazuk W.B."/>
            <person name="Barker E."/>
            <person name="Bennetzen J."/>
            <person name="Bezanilla M."/>
            <person name="Blankenship R."/>
            <person name="Cho S.H."/>
            <person name="Dutcher S."/>
            <person name="Estelle M."/>
            <person name="Fawcett J.A."/>
            <person name="Gundlach H."/>
            <person name="Hanada K."/>
            <person name="Heyl A."/>
            <person name="Hicks K.A."/>
            <person name="Hugh J."/>
            <person name="Lohr M."/>
            <person name="Mayer K."/>
            <person name="Melkozernov A."/>
            <person name="Murata T."/>
            <person name="Nelson D."/>
            <person name="Pils B."/>
            <person name="Prigge M."/>
            <person name="Reiss B."/>
            <person name="Renner T."/>
            <person name="Rombauts S."/>
            <person name="Rushton P."/>
            <person name="Sanderfoot A."/>
            <person name="Schween G."/>
            <person name="Shiu S.-H."/>
            <person name="Stueber K."/>
            <person name="Theodoulou F.L."/>
            <person name="Tu H."/>
            <person name="Van de Peer Y."/>
            <person name="Verrier P.J."/>
            <person name="Waters E."/>
            <person name="Wood A."/>
            <person name="Yang L."/>
            <person name="Cove D."/>
            <person name="Cuming A."/>
            <person name="Hasebe M."/>
            <person name="Lucas S."/>
            <person name="Mishler D.B."/>
            <person name="Reski R."/>
            <person name="Grigoriev I."/>
            <person name="Quatrano R.S."/>
            <person name="Boore J.L."/>
        </authorList>
    </citation>
    <scope>NUCLEOTIDE SEQUENCE [LARGE SCALE GENOMIC DNA]</scope>
    <source>
        <strain evidence="2 3">cv. Gransden 2004</strain>
    </source>
</reference>
<evidence type="ECO:0000313" key="1">
    <source>
        <dbReference type="EMBL" id="PNR51382.1"/>
    </source>
</evidence>
<accession>A0A2K1KC78</accession>
<dbReference type="EnsemblPlants" id="Pp3c7_19250V3.1">
    <property type="protein sequence ID" value="PAC:32923175.CDS.1"/>
    <property type="gene ID" value="Pp3c7_19250"/>
</dbReference>
<dbReference type="AlphaFoldDB" id="A0A2K1KC78"/>
<reference evidence="2" key="3">
    <citation type="submission" date="2020-12" db="UniProtKB">
        <authorList>
            <consortium name="EnsemblPlants"/>
        </authorList>
    </citation>
    <scope>IDENTIFICATION</scope>
</reference>
<evidence type="ECO:0000313" key="2">
    <source>
        <dbReference type="EnsemblPlants" id="PAC:32923175.CDS.1"/>
    </source>
</evidence>
<sequence>MFRHLHSSITHSKHCVLSHTRTVILVRQMLTYPLPRTPEKLQKTAGLKQEFILRAIQS</sequence>
<name>A0A2K1KC78_PHYPA</name>
<protein>
    <submittedName>
        <fullName evidence="1 2">Uncharacterized protein</fullName>
    </submittedName>
</protein>
<dbReference type="EnsemblPlants" id="Pp3c7_19250V3.2">
    <property type="protein sequence ID" value="PAC:32923176.CDS.1"/>
    <property type="gene ID" value="Pp3c7_19250"/>
</dbReference>